<feature type="transmembrane region" description="Helical" evidence="1">
    <location>
        <begin position="29"/>
        <end position="50"/>
    </location>
</feature>
<dbReference type="InterPro" id="IPR019099">
    <property type="entry name" value="Uncharacterised_PGPGW_TM"/>
</dbReference>
<name>A0A0J8U2T7_9MYCO</name>
<reference evidence="2 6" key="1">
    <citation type="submission" date="2015-03" db="EMBL/GenBank/DDBJ databases">
        <authorList>
            <person name="Murphy D."/>
        </authorList>
    </citation>
    <scope>NUCLEOTIDE SEQUENCE [LARGE SCALE GENOMIC DNA]</scope>
    <source>
        <strain evidence="2 6">D16</strain>
    </source>
</reference>
<dbReference type="NCBIfam" id="TIGR02611">
    <property type="entry name" value="TIGR02611 family protein"/>
    <property type="match status" value="1"/>
</dbReference>
<keyword evidence="1" id="KW-0472">Membrane</keyword>
<feature type="transmembrane region" description="Helical" evidence="1">
    <location>
        <begin position="104"/>
        <end position="130"/>
    </location>
</feature>
<reference evidence="3 5" key="2">
    <citation type="submission" date="2015-06" db="EMBL/GenBank/DDBJ databases">
        <title>Genome sequence of Mycobacterium conceptionense strain MLE.</title>
        <authorList>
            <person name="Greninger A.L."/>
            <person name="Cunningham G."/>
            <person name="Chiu C.Y."/>
            <person name="Miller S."/>
        </authorList>
    </citation>
    <scope>NUCLEOTIDE SEQUENCE [LARGE SCALE GENOMIC DNA]</scope>
    <source>
        <strain evidence="3 5">MLE</strain>
    </source>
</reference>
<gene>
    <name evidence="3" type="ORF">ACT17_23195</name>
    <name evidence="4" type="ORF">AWB98_18945</name>
    <name evidence="2" type="ORF">BN970_07080</name>
</gene>
<accession>A0A0J8U2T7</accession>
<evidence type="ECO:0000313" key="2">
    <source>
        <dbReference type="EMBL" id="CQD25282.1"/>
    </source>
</evidence>
<dbReference type="AlphaFoldDB" id="A0A0J8U2T7"/>
<evidence type="ECO:0000313" key="4">
    <source>
        <dbReference type="EMBL" id="ORV24983.1"/>
    </source>
</evidence>
<keyword evidence="7" id="KW-1185">Reference proteome</keyword>
<dbReference type="EMBL" id="LQOP01000019">
    <property type="protein sequence ID" value="ORV24983.1"/>
    <property type="molecule type" value="Genomic_DNA"/>
</dbReference>
<protein>
    <submittedName>
        <fullName evidence="2">Putative transmembrane protein (PGPGW)</fullName>
    </submittedName>
</protein>
<dbReference type="RefSeq" id="WP_019344679.1">
    <property type="nucleotide sequence ID" value="NZ_AGSZ01000181.1"/>
</dbReference>
<keyword evidence="1" id="KW-1133">Transmembrane helix</keyword>
<evidence type="ECO:0000256" key="1">
    <source>
        <dbReference type="SAM" id="Phobius"/>
    </source>
</evidence>
<evidence type="ECO:0000313" key="5">
    <source>
        <dbReference type="Proteomes" id="UP000037594"/>
    </source>
</evidence>
<feature type="transmembrane region" description="Helical" evidence="1">
    <location>
        <begin position="56"/>
        <end position="74"/>
    </location>
</feature>
<dbReference type="PATRIC" id="fig|451644.5.peg.4790"/>
<evidence type="ECO:0000313" key="7">
    <source>
        <dbReference type="Proteomes" id="UP000193811"/>
    </source>
</evidence>
<dbReference type="Pfam" id="PF09656">
    <property type="entry name" value="PGPGW"/>
    <property type="match status" value="1"/>
</dbReference>
<dbReference type="OrthoDB" id="3295542at2"/>
<sequence>MSLATNLAEVKRRWTSWRERLRARPAVEFTYRIVVGVVGTLVLAVGIVAIPYPGPGWAIVFLGLAILASEFDFAKRALRYVRARYDSVMAWFDRQHIAVKGVSAAFTGLVVVGTLWLFGVVGFAAGLVGLEQEWLKSPLGMGS</sequence>
<dbReference type="InterPro" id="IPR013434">
    <property type="entry name" value="CHP02611"/>
</dbReference>
<dbReference type="Proteomes" id="UP000193811">
    <property type="component" value="Unassembled WGS sequence"/>
</dbReference>
<proteinExistence type="predicted"/>
<reference evidence="4 7" key="3">
    <citation type="submission" date="2016-01" db="EMBL/GenBank/DDBJ databases">
        <title>The new phylogeny of the genus Mycobacterium.</title>
        <authorList>
            <person name="Tarcisio F."/>
            <person name="Conor M."/>
            <person name="Antonella G."/>
            <person name="Elisabetta G."/>
            <person name="Giulia F.S."/>
            <person name="Sara T."/>
            <person name="Anna F."/>
            <person name="Clotilde B."/>
            <person name="Roberto B."/>
            <person name="Veronica D.S."/>
            <person name="Fabio R."/>
            <person name="Monica P."/>
            <person name="Olivier J."/>
            <person name="Enrico T."/>
            <person name="Nicola S."/>
        </authorList>
    </citation>
    <scope>NUCLEOTIDE SEQUENCE [LARGE SCALE GENOMIC DNA]</scope>
    <source>
        <strain evidence="4 7">CCUG 50187</strain>
    </source>
</reference>
<evidence type="ECO:0000313" key="3">
    <source>
        <dbReference type="EMBL" id="KMV15811.1"/>
    </source>
</evidence>
<dbReference type="EMBL" id="CTEF01000010">
    <property type="protein sequence ID" value="CQD25282.1"/>
    <property type="molecule type" value="Genomic_DNA"/>
</dbReference>
<dbReference type="EMBL" id="LFOD01000026">
    <property type="protein sequence ID" value="KMV15811.1"/>
    <property type="molecule type" value="Genomic_DNA"/>
</dbReference>
<keyword evidence="1 2" id="KW-0812">Transmembrane</keyword>
<evidence type="ECO:0000313" key="6">
    <source>
        <dbReference type="Proteomes" id="UP000182227"/>
    </source>
</evidence>
<dbReference type="Proteomes" id="UP000037594">
    <property type="component" value="Unassembled WGS sequence"/>
</dbReference>
<organism evidence="3 5">
    <name type="scientific">Mycolicibacterium conceptionense</name>
    <dbReference type="NCBI Taxonomy" id="451644"/>
    <lineage>
        <taxon>Bacteria</taxon>
        <taxon>Bacillati</taxon>
        <taxon>Actinomycetota</taxon>
        <taxon>Actinomycetes</taxon>
        <taxon>Mycobacteriales</taxon>
        <taxon>Mycobacteriaceae</taxon>
        <taxon>Mycolicibacterium</taxon>
    </lineage>
</organism>
<dbReference type="GeneID" id="44297550"/>
<dbReference type="Proteomes" id="UP000182227">
    <property type="component" value="Unassembled WGS sequence"/>
</dbReference>